<sequence>MKIVHDFFKNINSEFTIDRKMLNEKIDNAIILNKIIFVFAPIGWGKTIAISYYANKFLKNVVWYNFDEEDNNRSVLRHLIEQRKNTKLNIKRYIIFDNFDLMKDNTVLEGICNFIDTCSKNYKFMIISRKKIPSCFSRFIIRNEINIINKDDLAFNNKEIKEFYLKNEISLRDSDIKKIFIHTDGWPICINIGLINLKLNKNETIDDIFENNEYIEDFLNRSIWNKCSENAKRIFLIASLFEEISLEQCIEITGEIRSEEFLNLLLSANKDKYYSFNPIVLQFIRKKYDQISSEEIIKSYKKGGKWFEKNELYLDAANAYYNAGDIENEAKNLERFCNIPSSVTRFSLVKHYIMRLPSEIINNSITLCSVMAIFEIIYYNPDAAKIWYEKLLSMKRNALQYKKENANDEIDEKYKKIIKNINEKKIYICIGLPQMSNYNLVHMFYYMHKRRNSSSGKIIKNISITGNLPTIIRGIRDFSEILNNYDFDKKNKMNLILEDVLGEYSIGLVDFACAEVEYEQNKLNDALINFTREIIKYNDSAHIDILYIGYILLEKTMCASGYIKDANMVLISLEKMVKDRNALYLMNNIKAAYTRKHLLNGDVDKAKEWLKNYLNKAEKKFNLLGMYEYFTKARIYIATKQYGKAICYLEILYTLNKSYNNKINIAECCILQAIALNRDDHKEEAFKKIDEAINICEPYKYIRIFADEGEASYEILNQYYKNAKLHSNLSEEYLKELLNESRKFSEMYPEYLKKDTEIRNVKLTKSEIAVLKLINKGMSNSEISDYLNITKDTVKFHIKNIYSKLGVRNRLKAVQYAKKVGMFE</sequence>
<dbReference type="InterPro" id="IPR011990">
    <property type="entry name" value="TPR-like_helical_dom_sf"/>
</dbReference>
<dbReference type="SUPFAM" id="SSF52540">
    <property type="entry name" value="P-loop containing nucleoside triphosphate hydrolases"/>
    <property type="match status" value="1"/>
</dbReference>
<dbReference type="HOGENOM" id="CLU_340328_0_0_9"/>
<dbReference type="Pfam" id="PF00196">
    <property type="entry name" value="GerE"/>
    <property type="match status" value="1"/>
</dbReference>
<feature type="domain" description="HTH luxR-type" evidence="4">
    <location>
        <begin position="756"/>
        <end position="821"/>
    </location>
</feature>
<dbReference type="Gene3D" id="1.25.40.10">
    <property type="entry name" value="Tetratricopeptide repeat domain"/>
    <property type="match status" value="1"/>
</dbReference>
<evidence type="ECO:0000256" key="2">
    <source>
        <dbReference type="ARBA" id="ARBA00023125"/>
    </source>
</evidence>
<evidence type="ECO:0000256" key="3">
    <source>
        <dbReference type="ARBA" id="ARBA00023163"/>
    </source>
</evidence>
<dbReference type="OrthoDB" id="1938430at2"/>
<keyword evidence="1" id="KW-0805">Transcription regulation</keyword>
<keyword evidence="6" id="KW-1185">Reference proteome</keyword>
<dbReference type="PROSITE" id="PS50043">
    <property type="entry name" value="HTH_LUXR_2"/>
    <property type="match status" value="1"/>
</dbReference>
<name>U5MSJ1_CLOSA</name>
<dbReference type="Proteomes" id="UP000017118">
    <property type="component" value="Chromosome"/>
</dbReference>
<protein>
    <submittedName>
        <fullName evidence="5">Transcriptional regulator, LuxR family protein</fullName>
    </submittedName>
</protein>
<dbReference type="SUPFAM" id="SSF46894">
    <property type="entry name" value="C-terminal effector domain of the bipartite response regulators"/>
    <property type="match status" value="1"/>
</dbReference>
<dbReference type="InterPro" id="IPR027417">
    <property type="entry name" value="P-loop_NTPase"/>
</dbReference>
<keyword evidence="3" id="KW-0804">Transcription</keyword>
<evidence type="ECO:0000256" key="1">
    <source>
        <dbReference type="ARBA" id="ARBA00023015"/>
    </source>
</evidence>
<dbReference type="SMART" id="SM00421">
    <property type="entry name" value="HTH_LUXR"/>
    <property type="match status" value="1"/>
</dbReference>
<dbReference type="KEGG" id="csb:CLSA_c26040"/>
<dbReference type="GO" id="GO:0003677">
    <property type="term" value="F:DNA binding"/>
    <property type="evidence" value="ECO:0007669"/>
    <property type="project" value="UniProtKB-KW"/>
</dbReference>
<dbReference type="eggNOG" id="COG2909">
    <property type="taxonomic scope" value="Bacteria"/>
</dbReference>
<evidence type="ECO:0000313" key="6">
    <source>
        <dbReference type="Proteomes" id="UP000017118"/>
    </source>
</evidence>
<dbReference type="RefSeq" id="WP_022746723.1">
    <property type="nucleotide sequence ID" value="NC_022571.1"/>
</dbReference>
<accession>U5MSJ1</accession>
<dbReference type="Gene3D" id="1.10.10.10">
    <property type="entry name" value="Winged helix-like DNA-binding domain superfamily/Winged helix DNA-binding domain"/>
    <property type="match status" value="1"/>
</dbReference>
<evidence type="ECO:0000259" key="4">
    <source>
        <dbReference type="PROSITE" id="PS50043"/>
    </source>
</evidence>
<dbReference type="Pfam" id="PF17874">
    <property type="entry name" value="TPR_MalT"/>
    <property type="match status" value="1"/>
</dbReference>
<keyword evidence="2" id="KW-0238">DNA-binding</keyword>
<dbReference type="CDD" id="cd06170">
    <property type="entry name" value="LuxR_C_like"/>
    <property type="match status" value="1"/>
</dbReference>
<dbReference type="InterPro" id="IPR016032">
    <property type="entry name" value="Sig_transdc_resp-reg_C-effctor"/>
</dbReference>
<dbReference type="PANTHER" id="PTHR44688">
    <property type="entry name" value="DNA-BINDING TRANSCRIPTIONAL ACTIVATOR DEVR_DOSR"/>
    <property type="match status" value="1"/>
</dbReference>
<evidence type="ECO:0000313" key="5">
    <source>
        <dbReference type="EMBL" id="AGX43575.1"/>
    </source>
</evidence>
<dbReference type="PRINTS" id="PR00038">
    <property type="entry name" value="HTHLUXR"/>
</dbReference>
<organism evidence="5 6">
    <name type="scientific">Clostridium saccharobutylicum DSM 13864</name>
    <dbReference type="NCBI Taxonomy" id="1345695"/>
    <lineage>
        <taxon>Bacteria</taxon>
        <taxon>Bacillati</taxon>
        <taxon>Bacillota</taxon>
        <taxon>Clostridia</taxon>
        <taxon>Eubacteriales</taxon>
        <taxon>Clostridiaceae</taxon>
        <taxon>Clostridium</taxon>
    </lineage>
</organism>
<dbReference type="InterPro" id="IPR000792">
    <property type="entry name" value="Tscrpt_reg_LuxR_C"/>
</dbReference>
<dbReference type="PROSITE" id="PS00622">
    <property type="entry name" value="HTH_LUXR_1"/>
    <property type="match status" value="1"/>
</dbReference>
<reference evidence="5 6" key="1">
    <citation type="journal article" date="2013" name="Genome Announc.">
        <title>Complete Genome Sequence of the Solvent Producer Clostridium saccharobutylicum NCP262 (DSM 13864).</title>
        <authorList>
            <person name="Poehlein A."/>
            <person name="Hartwich K."/>
            <person name="Krabben P."/>
            <person name="Ehrenreich A."/>
            <person name="Liebl W."/>
            <person name="Durre P."/>
            <person name="Gottschalk G."/>
            <person name="Daniel R."/>
        </authorList>
    </citation>
    <scope>NUCLEOTIDE SEQUENCE [LARGE SCALE GENOMIC DNA]</scope>
    <source>
        <strain evidence="5">DSM 13864</strain>
    </source>
</reference>
<proteinExistence type="predicted"/>
<dbReference type="GeneID" id="55475011"/>
<dbReference type="InterPro" id="IPR036388">
    <property type="entry name" value="WH-like_DNA-bd_sf"/>
</dbReference>
<gene>
    <name evidence="5" type="ORF">CLSA_c26040</name>
</gene>
<dbReference type="SUPFAM" id="SSF48452">
    <property type="entry name" value="TPR-like"/>
    <property type="match status" value="1"/>
</dbReference>
<dbReference type="InterPro" id="IPR041617">
    <property type="entry name" value="TPR_MalT"/>
</dbReference>
<dbReference type="EMBL" id="CP006721">
    <property type="protein sequence ID" value="AGX43575.1"/>
    <property type="molecule type" value="Genomic_DNA"/>
</dbReference>
<dbReference type="AlphaFoldDB" id="U5MSJ1"/>
<dbReference type="GO" id="GO:0006355">
    <property type="term" value="P:regulation of DNA-templated transcription"/>
    <property type="evidence" value="ECO:0007669"/>
    <property type="project" value="InterPro"/>
</dbReference>
<dbReference type="PANTHER" id="PTHR44688:SF16">
    <property type="entry name" value="DNA-BINDING TRANSCRIPTIONAL ACTIVATOR DEVR_DOSR"/>
    <property type="match status" value="1"/>
</dbReference>
<dbReference type="PATRIC" id="fig|1345695.10.peg.1813"/>